<accession>A0A833LWK8</accession>
<comment type="caution">
    <text evidence="2">The sequence shown here is derived from an EMBL/GenBank/DDBJ whole genome shotgun (WGS) entry which is preliminary data.</text>
</comment>
<dbReference type="RefSeq" id="WP_002769253.1">
    <property type="nucleotide sequence ID" value="NZ_JQDG01000009.1"/>
</dbReference>
<dbReference type="AlphaFoldDB" id="A0A833LWK8"/>
<evidence type="ECO:0000313" key="3">
    <source>
        <dbReference type="Proteomes" id="UP000460298"/>
    </source>
</evidence>
<reference evidence="2 3" key="1">
    <citation type="submission" date="2019-10" db="EMBL/GenBank/DDBJ databases">
        <title>Extracellular Electron Transfer in a Candidatus Methanoperedens spp. Enrichment Culture.</title>
        <authorList>
            <person name="Berger S."/>
            <person name="Rangel Shaw D."/>
            <person name="Berben T."/>
            <person name="In 'T Zandt M."/>
            <person name="Frank J."/>
            <person name="Reimann J."/>
            <person name="Jetten M.S.M."/>
            <person name="Welte C.U."/>
        </authorList>
    </citation>
    <scope>NUCLEOTIDE SEQUENCE [LARGE SCALE GENOMIC DNA]</scope>
    <source>
        <strain evidence="2">SB12</strain>
    </source>
</reference>
<protein>
    <recommendedName>
        <fullName evidence="4">DNA primase</fullName>
    </recommendedName>
</protein>
<dbReference type="EMBL" id="WBUI01000031">
    <property type="protein sequence ID" value="KAB2929441.1"/>
    <property type="molecule type" value="Genomic_DNA"/>
</dbReference>
<name>A0A833LWK8_9LEPT</name>
<feature type="region of interest" description="Disordered" evidence="1">
    <location>
        <begin position="127"/>
        <end position="172"/>
    </location>
</feature>
<dbReference type="Proteomes" id="UP000460298">
    <property type="component" value="Unassembled WGS sequence"/>
</dbReference>
<sequence length="172" mass="18797">MVVYPFSQDVDMARESGEFQISELLKITAQNKYAAAVAAFEVVDNAHMLDLPPKWGTRKAAVQAMMALSRDVVQFDFISDEQREKLEAELQINTHRDSAEALFRGSPASAPVLADSEDDLDEIGEIIDERMEGGADEVAEDASESDSESDSDSGDDDAADEDEDLDDGDDDD</sequence>
<evidence type="ECO:0008006" key="4">
    <source>
        <dbReference type="Google" id="ProtNLM"/>
    </source>
</evidence>
<evidence type="ECO:0000313" key="2">
    <source>
        <dbReference type="EMBL" id="KAB2929441.1"/>
    </source>
</evidence>
<feature type="compositionally biased region" description="Acidic residues" evidence="1">
    <location>
        <begin position="134"/>
        <end position="172"/>
    </location>
</feature>
<evidence type="ECO:0000256" key="1">
    <source>
        <dbReference type="SAM" id="MobiDB-lite"/>
    </source>
</evidence>
<proteinExistence type="predicted"/>
<gene>
    <name evidence="2" type="ORF">F9K24_19905</name>
</gene>
<organism evidence="2 3">
    <name type="scientific">Leptonema illini</name>
    <dbReference type="NCBI Taxonomy" id="183"/>
    <lineage>
        <taxon>Bacteria</taxon>
        <taxon>Pseudomonadati</taxon>
        <taxon>Spirochaetota</taxon>
        <taxon>Spirochaetia</taxon>
        <taxon>Leptospirales</taxon>
        <taxon>Leptospiraceae</taxon>
        <taxon>Leptonema</taxon>
    </lineage>
</organism>